<dbReference type="Proteomes" id="UP000037460">
    <property type="component" value="Unassembled WGS sequence"/>
</dbReference>
<dbReference type="PANTHER" id="PTHR34524:SF6">
    <property type="entry name" value="CALCYPHOSINE LIKE"/>
    <property type="match status" value="1"/>
</dbReference>
<dbReference type="AlphaFoldDB" id="A0A0M0JQZ3"/>
<dbReference type="InterPro" id="IPR018247">
    <property type="entry name" value="EF_Hand_1_Ca_BS"/>
</dbReference>
<protein>
    <submittedName>
        <fullName evidence="6">Ef hand family protein</fullName>
    </submittedName>
</protein>
<proteinExistence type="predicted"/>
<evidence type="ECO:0000256" key="4">
    <source>
        <dbReference type="SAM" id="MobiDB-lite"/>
    </source>
</evidence>
<keyword evidence="2" id="KW-0677">Repeat</keyword>
<feature type="domain" description="EF-hand" evidence="5">
    <location>
        <begin position="369"/>
        <end position="404"/>
    </location>
</feature>
<feature type="domain" description="EF-hand" evidence="5">
    <location>
        <begin position="140"/>
        <end position="175"/>
    </location>
</feature>
<dbReference type="InterPro" id="IPR051581">
    <property type="entry name" value="Ca-bind"/>
</dbReference>
<name>A0A0M0JQZ3_9EUKA</name>
<reference evidence="7" key="1">
    <citation type="journal article" date="2015" name="PLoS Genet.">
        <title>Genome Sequence and Transcriptome Analyses of Chrysochromulina tobin: Metabolic Tools for Enhanced Algal Fitness in the Prominent Order Prymnesiales (Haptophyceae).</title>
        <authorList>
            <person name="Hovde B.T."/>
            <person name="Deodato C.R."/>
            <person name="Hunsperger H.M."/>
            <person name="Ryken S.A."/>
            <person name="Yost W."/>
            <person name="Jha R.K."/>
            <person name="Patterson J."/>
            <person name="Monnat R.J. Jr."/>
            <person name="Barlow S.B."/>
            <person name="Starkenburg S.R."/>
            <person name="Cattolico R.A."/>
        </authorList>
    </citation>
    <scope>NUCLEOTIDE SEQUENCE</scope>
    <source>
        <strain evidence="7">CCMP291</strain>
    </source>
</reference>
<dbReference type="SUPFAM" id="SSF47473">
    <property type="entry name" value="EF-hand"/>
    <property type="match status" value="2"/>
</dbReference>
<dbReference type="InterPro" id="IPR002048">
    <property type="entry name" value="EF_hand_dom"/>
</dbReference>
<feature type="region of interest" description="Disordered" evidence="4">
    <location>
        <begin position="693"/>
        <end position="717"/>
    </location>
</feature>
<dbReference type="CDD" id="cd00051">
    <property type="entry name" value="EFh"/>
    <property type="match status" value="2"/>
</dbReference>
<dbReference type="InterPro" id="IPR011992">
    <property type="entry name" value="EF-hand-dom_pair"/>
</dbReference>
<dbReference type="EMBL" id="JWZX01002497">
    <property type="protein sequence ID" value="KOO28895.1"/>
    <property type="molecule type" value="Genomic_DNA"/>
</dbReference>
<feature type="domain" description="EF-hand" evidence="5">
    <location>
        <begin position="626"/>
        <end position="661"/>
    </location>
</feature>
<sequence>MSPRSSIWGLQFSTKVWPKEAIRQDQGKLQPYVAPPLPPHLKKEGEKYMFVKKEMAKSDTYITQEELLEAAEAHMKDAARLESTRATPSLTVLIGQILLTKEQPKDAHLVKICQSWDKKSTGEFIKADLRVNLRSLGLNVTGQQADEIFDSWDADRGGTLDSKELKKALQACQAEAQAFLKAPDLCGAQAEAHRKRADLCRVAAEATAQAIEMEKAHRRHVNGLLLNPSIQLGQLLYNRQIKPSLMVTMWSKTRGPHVGEVSKNDFVRFVGSLDPPDMITQQDVMNVFDTFDADKGGYLDVAEAKSMIKGLLEKSYAEDKMPLPLPPKALEQAAAATAPYIAEIMKSSEELNELLDVVRAKIATSEGSTGIAGLARYLKVHDKDRSGYIGLAEFARVMANCKLGLDPSQVAKLFAAFDQSGSRFIQYDELVHALRVKMNAARRVIVVNVFHALDAACKSGGLVKFEDLERWYDAASHPDVQYGNMSKEAVIHALIEGLKGQGGSHDSLSLAEFVSYYEDISATIDSDDLFGSMMQSVWGSLPNPRGKPAVEFVPSRDVDMLEAMLFETTRCKIRGSQHAQERLLIDAFKQFDADGNGVVDKTEFLRAMERFGLPVKGKGRAGLGGLPEAVVFALFDRYDTDGNGGLTFREFSNVFTKRYALTSKPIDASEFTTITAAQMERQGDIGEALEKKLRHPRSKPDHELQAARPLGRPQGTYLSEAVKVHGTSKGAGAKAAKHSAPFK</sequence>
<accession>A0A0M0JQZ3</accession>
<dbReference type="PANTHER" id="PTHR34524">
    <property type="entry name" value="CALCYPHOSIN"/>
    <property type="match status" value="1"/>
</dbReference>
<evidence type="ECO:0000256" key="2">
    <source>
        <dbReference type="ARBA" id="ARBA00022737"/>
    </source>
</evidence>
<evidence type="ECO:0000256" key="3">
    <source>
        <dbReference type="ARBA" id="ARBA00022837"/>
    </source>
</evidence>
<dbReference type="Pfam" id="PF13833">
    <property type="entry name" value="EF-hand_8"/>
    <property type="match status" value="1"/>
</dbReference>
<comment type="caution">
    <text evidence="6">The sequence shown here is derived from an EMBL/GenBank/DDBJ whole genome shotgun (WGS) entry which is preliminary data.</text>
</comment>
<dbReference type="Gene3D" id="1.10.238.10">
    <property type="entry name" value="EF-hand"/>
    <property type="match status" value="5"/>
</dbReference>
<evidence type="ECO:0000256" key="1">
    <source>
        <dbReference type="ARBA" id="ARBA00022723"/>
    </source>
</evidence>
<dbReference type="Pfam" id="PF13499">
    <property type="entry name" value="EF-hand_7"/>
    <property type="match status" value="2"/>
</dbReference>
<keyword evidence="1" id="KW-0479">Metal-binding</keyword>
<feature type="domain" description="EF-hand" evidence="5">
    <location>
        <begin position="579"/>
        <end position="614"/>
    </location>
</feature>
<feature type="domain" description="EF-hand" evidence="5">
    <location>
        <begin position="279"/>
        <end position="314"/>
    </location>
</feature>
<organism evidence="6 7">
    <name type="scientific">Chrysochromulina tobinii</name>
    <dbReference type="NCBI Taxonomy" id="1460289"/>
    <lineage>
        <taxon>Eukaryota</taxon>
        <taxon>Haptista</taxon>
        <taxon>Haptophyta</taxon>
        <taxon>Prymnesiophyceae</taxon>
        <taxon>Prymnesiales</taxon>
        <taxon>Chrysochromulinaceae</taxon>
        <taxon>Chrysochromulina</taxon>
    </lineage>
</organism>
<evidence type="ECO:0000313" key="7">
    <source>
        <dbReference type="Proteomes" id="UP000037460"/>
    </source>
</evidence>
<dbReference type="GO" id="GO:0005509">
    <property type="term" value="F:calcium ion binding"/>
    <property type="evidence" value="ECO:0007669"/>
    <property type="project" value="InterPro"/>
</dbReference>
<dbReference type="PROSITE" id="PS50222">
    <property type="entry name" value="EF_HAND_2"/>
    <property type="match status" value="6"/>
</dbReference>
<keyword evidence="3" id="KW-0106">Calcium</keyword>
<evidence type="ECO:0000313" key="6">
    <source>
        <dbReference type="EMBL" id="KOO28895.1"/>
    </source>
</evidence>
<evidence type="ECO:0000259" key="5">
    <source>
        <dbReference type="PROSITE" id="PS50222"/>
    </source>
</evidence>
<dbReference type="SMART" id="SM00054">
    <property type="entry name" value="EFh"/>
    <property type="match status" value="6"/>
</dbReference>
<keyword evidence="7" id="KW-1185">Reference proteome</keyword>
<dbReference type="OrthoDB" id="186625at2759"/>
<gene>
    <name evidence="6" type="ORF">Ctob_008983</name>
</gene>
<feature type="domain" description="EF-hand" evidence="5">
    <location>
        <begin position="405"/>
        <end position="440"/>
    </location>
</feature>
<dbReference type="PROSITE" id="PS00018">
    <property type="entry name" value="EF_HAND_1"/>
    <property type="match status" value="4"/>
</dbReference>